<dbReference type="RefSeq" id="WP_246004367.1">
    <property type="nucleotide sequence ID" value="NZ_RJUK01000001.1"/>
</dbReference>
<dbReference type="PANTHER" id="PTHR43537:SF51">
    <property type="entry name" value="HTH-TYPE TRANSCRIPTIONAL REGULATOR LGOR-RELATED"/>
    <property type="match status" value="1"/>
</dbReference>
<dbReference type="GO" id="GO:0003700">
    <property type="term" value="F:DNA-binding transcription factor activity"/>
    <property type="evidence" value="ECO:0007669"/>
    <property type="project" value="InterPro"/>
</dbReference>
<dbReference type="SMART" id="SM00895">
    <property type="entry name" value="FCD"/>
    <property type="match status" value="1"/>
</dbReference>
<dbReference type="GO" id="GO:0003677">
    <property type="term" value="F:DNA binding"/>
    <property type="evidence" value="ECO:0007669"/>
    <property type="project" value="UniProtKB-KW"/>
</dbReference>
<evidence type="ECO:0000313" key="6">
    <source>
        <dbReference type="Proteomes" id="UP000273643"/>
    </source>
</evidence>
<dbReference type="CDD" id="cd07377">
    <property type="entry name" value="WHTH_GntR"/>
    <property type="match status" value="1"/>
</dbReference>
<dbReference type="Gene3D" id="1.10.10.10">
    <property type="entry name" value="Winged helix-like DNA-binding domain superfamily/Winged helix DNA-binding domain"/>
    <property type="match status" value="1"/>
</dbReference>
<protein>
    <submittedName>
        <fullName evidence="5">GntR family transcriptional regulator</fullName>
    </submittedName>
</protein>
<dbReference type="SMART" id="SM00345">
    <property type="entry name" value="HTH_GNTR"/>
    <property type="match status" value="1"/>
</dbReference>
<dbReference type="Gene3D" id="1.20.120.530">
    <property type="entry name" value="GntR ligand-binding domain-like"/>
    <property type="match status" value="1"/>
</dbReference>
<dbReference type="Pfam" id="PF07729">
    <property type="entry name" value="FCD"/>
    <property type="match status" value="1"/>
</dbReference>
<reference evidence="5 6" key="1">
    <citation type="submission" date="2018-11" db="EMBL/GenBank/DDBJ databases">
        <title>Genomic Encyclopedia of Type Strains, Phase IV (KMG-IV): sequencing the most valuable type-strain genomes for metagenomic binning, comparative biology and taxonomic classification.</title>
        <authorList>
            <person name="Goeker M."/>
        </authorList>
    </citation>
    <scope>NUCLEOTIDE SEQUENCE [LARGE SCALE GENOMIC DNA]</scope>
    <source>
        <strain evidence="5 6">DSM 16974</strain>
    </source>
</reference>
<dbReference type="SUPFAM" id="SSF48008">
    <property type="entry name" value="GntR ligand-binding domain-like"/>
    <property type="match status" value="1"/>
</dbReference>
<dbReference type="InterPro" id="IPR000524">
    <property type="entry name" value="Tscrpt_reg_HTH_GntR"/>
</dbReference>
<dbReference type="InterPro" id="IPR036390">
    <property type="entry name" value="WH_DNA-bd_sf"/>
</dbReference>
<comment type="caution">
    <text evidence="5">The sequence shown here is derived from an EMBL/GenBank/DDBJ whole genome shotgun (WGS) entry which is preliminary data.</text>
</comment>
<keyword evidence="1" id="KW-0805">Transcription regulation</keyword>
<dbReference type="PRINTS" id="PR00035">
    <property type="entry name" value="HTHGNTR"/>
</dbReference>
<proteinExistence type="predicted"/>
<evidence type="ECO:0000256" key="3">
    <source>
        <dbReference type="ARBA" id="ARBA00023163"/>
    </source>
</evidence>
<name>A0A3N1P1F0_9GAMM</name>
<evidence type="ECO:0000313" key="5">
    <source>
        <dbReference type="EMBL" id="ROQ21087.1"/>
    </source>
</evidence>
<dbReference type="Proteomes" id="UP000273643">
    <property type="component" value="Unassembled WGS sequence"/>
</dbReference>
<keyword evidence="3" id="KW-0804">Transcription</keyword>
<dbReference type="Pfam" id="PF00392">
    <property type="entry name" value="GntR"/>
    <property type="match status" value="1"/>
</dbReference>
<accession>A0A3N1P1F0</accession>
<dbReference type="SUPFAM" id="SSF46785">
    <property type="entry name" value="Winged helix' DNA-binding domain"/>
    <property type="match status" value="1"/>
</dbReference>
<dbReference type="PANTHER" id="PTHR43537">
    <property type="entry name" value="TRANSCRIPTIONAL REGULATOR, GNTR FAMILY"/>
    <property type="match status" value="1"/>
</dbReference>
<dbReference type="EMBL" id="RJUK01000001">
    <property type="protein sequence ID" value="ROQ21087.1"/>
    <property type="molecule type" value="Genomic_DNA"/>
</dbReference>
<organism evidence="5 6">
    <name type="scientific">Marinimicrobium koreense</name>
    <dbReference type="NCBI Taxonomy" id="306545"/>
    <lineage>
        <taxon>Bacteria</taxon>
        <taxon>Pseudomonadati</taxon>
        <taxon>Pseudomonadota</taxon>
        <taxon>Gammaproteobacteria</taxon>
        <taxon>Cellvibrionales</taxon>
        <taxon>Cellvibrionaceae</taxon>
        <taxon>Marinimicrobium</taxon>
    </lineage>
</organism>
<evidence type="ECO:0000256" key="1">
    <source>
        <dbReference type="ARBA" id="ARBA00023015"/>
    </source>
</evidence>
<dbReference type="PROSITE" id="PS50949">
    <property type="entry name" value="HTH_GNTR"/>
    <property type="match status" value="1"/>
</dbReference>
<feature type="domain" description="HTH gntR-type" evidence="4">
    <location>
        <begin position="20"/>
        <end position="87"/>
    </location>
</feature>
<keyword evidence="2" id="KW-0238">DNA-binding</keyword>
<dbReference type="AlphaFoldDB" id="A0A3N1P1F0"/>
<dbReference type="InterPro" id="IPR008920">
    <property type="entry name" value="TF_FadR/GntR_C"/>
</dbReference>
<evidence type="ECO:0000256" key="2">
    <source>
        <dbReference type="ARBA" id="ARBA00023125"/>
    </source>
</evidence>
<gene>
    <name evidence="5" type="ORF">EDC38_1708</name>
</gene>
<dbReference type="InterPro" id="IPR011711">
    <property type="entry name" value="GntR_C"/>
</dbReference>
<sequence>MAKSAASIPSSKKRRIAGNRSVSAQIFEFIRDAIVSMEFQPGQMIPETALAEQFGVSRTPVREALIKLANIGFVDVLPQRGTYVSKFSMENILEARFIREALELAVIAHVAEHADDELVAECEAILEEQRIAAENDNALAFQKLDDNFHQTLSGRTGYHRVTQLIESEKAHMDRVRNLSLHMSGQYHRVLDQHRDILTAVINHDPEAARKAMSVHMQDVYKVLTLIPREHPEYFQDE</sequence>
<keyword evidence="6" id="KW-1185">Reference proteome</keyword>
<dbReference type="InterPro" id="IPR036388">
    <property type="entry name" value="WH-like_DNA-bd_sf"/>
</dbReference>
<evidence type="ECO:0000259" key="4">
    <source>
        <dbReference type="PROSITE" id="PS50949"/>
    </source>
</evidence>